<feature type="region of interest" description="Disordered" evidence="1">
    <location>
        <begin position="1"/>
        <end position="75"/>
    </location>
</feature>
<reference evidence="3" key="1">
    <citation type="journal article" date="2023" name="bioRxiv">
        <title>Complete genome of the Medicago anthracnose fungus, Colletotrichum destructivum, reveals a mini-chromosome-like region within a core chromosome.</title>
        <authorList>
            <person name="Lapalu N."/>
            <person name="Simon A."/>
            <person name="Lu A."/>
            <person name="Plaumann P.-L."/>
            <person name="Amselem J."/>
            <person name="Pigne S."/>
            <person name="Auger A."/>
            <person name="Koch C."/>
            <person name="Dallery J.-F."/>
            <person name="O'Connell R.J."/>
        </authorList>
    </citation>
    <scope>NUCLEOTIDE SEQUENCE [LARGE SCALE GENOMIC DNA]</scope>
    <source>
        <strain evidence="3">CBS 520.97</strain>
    </source>
</reference>
<dbReference type="Proteomes" id="UP001322277">
    <property type="component" value="Chromosome 10"/>
</dbReference>
<evidence type="ECO:0000313" key="2">
    <source>
        <dbReference type="EMBL" id="WQF89639.1"/>
    </source>
</evidence>
<protein>
    <recommendedName>
        <fullName evidence="4">Secreted protein</fullName>
    </recommendedName>
</protein>
<accession>A0AAX4J248</accession>
<evidence type="ECO:0000256" key="1">
    <source>
        <dbReference type="SAM" id="MobiDB-lite"/>
    </source>
</evidence>
<dbReference type="EMBL" id="CP137314">
    <property type="protein sequence ID" value="WQF89639.1"/>
    <property type="molecule type" value="Genomic_DNA"/>
</dbReference>
<dbReference type="GeneID" id="87951153"/>
<keyword evidence="3" id="KW-1185">Reference proteome</keyword>
<dbReference type="RefSeq" id="XP_062786860.1">
    <property type="nucleotide sequence ID" value="XM_062930809.1"/>
</dbReference>
<proteinExistence type="predicted"/>
<gene>
    <name evidence="2" type="ORF">CDEST_14653</name>
</gene>
<organism evidence="2 3">
    <name type="scientific">Colletotrichum destructivum</name>
    <dbReference type="NCBI Taxonomy" id="34406"/>
    <lineage>
        <taxon>Eukaryota</taxon>
        <taxon>Fungi</taxon>
        <taxon>Dikarya</taxon>
        <taxon>Ascomycota</taxon>
        <taxon>Pezizomycotina</taxon>
        <taxon>Sordariomycetes</taxon>
        <taxon>Hypocreomycetidae</taxon>
        <taxon>Glomerellales</taxon>
        <taxon>Glomerellaceae</taxon>
        <taxon>Colletotrichum</taxon>
        <taxon>Colletotrichum destructivum species complex</taxon>
    </lineage>
</organism>
<dbReference type="AlphaFoldDB" id="A0AAX4J248"/>
<dbReference type="KEGG" id="cdet:87951153"/>
<evidence type="ECO:0000313" key="3">
    <source>
        <dbReference type="Proteomes" id="UP001322277"/>
    </source>
</evidence>
<sequence length="75" mass="8433">MMATMRLGSFGAATSSWASKRPLGPTSVAPNPPAVPNDHSNHNNPWRWVRAGPMTMQPPRDSKDRQQDQHWSFCF</sequence>
<name>A0AAX4J248_9PEZI</name>
<evidence type="ECO:0008006" key="4">
    <source>
        <dbReference type="Google" id="ProtNLM"/>
    </source>
</evidence>